<evidence type="ECO:0000313" key="6">
    <source>
        <dbReference type="Proteomes" id="UP000011087"/>
    </source>
</evidence>
<dbReference type="InterPro" id="IPR009061">
    <property type="entry name" value="DNA-bd_dom_put_sf"/>
</dbReference>
<keyword evidence="3" id="KW-0539">Nucleus</keyword>
<dbReference type="GO" id="GO:0070914">
    <property type="term" value="P:UV-damage excision repair"/>
    <property type="evidence" value="ECO:0007669"/>
    <property type="project" value="TreeGrafter"/>
</dbReference>
<evidence type="ECO:0000259" key="4">
    <source>
        <dbReference type="Pfam" id="PF05181"/>
    </source>
</evidence>
<dbReference type="GO" id="GO:0000715">
    <property type="term" value="P:nucleotide-excision repair, DNA damage recognition"/>
    <property type="evidence" value="ECO:0007669"/>
    <property type="project" value="TreeGrafter"/>
</dbReference>
<dbReference type="GO" id="GO:0003684">
    <property type="term" value="F:damaged DNA binding"/>
    <property type="evidence" value="ECO:0007669"/>
    <property type="project" value="InterPro"/>
</dbReference>
<dbReference type="PANTHER" id="PTHR10142">
    <property type="entry name" value="DNA REPAIR PROTEIN COMPLEMENTING XP-A CELLS"/>
    <property type="match status" value="1"/>
</dbReference>
<proteinExistence type="predicted"/>
<evidence type="ECO:0000256" key="3">
    <source>
        <dbReference type="ARBA" id="ARBA00023242"/>
    </source>
</evidence>
<dbReference type="InterPro" id="IPR022656">
    <property type="entry name" value="XPA_C"/>
</dbReference>
<dbReference type="Gene3D" id="3.90.530.10">
    <property type="entry name" value="XPA C-terminal domain"/>
    <property type="match status" value="1"/>
</dbReference>
<reference evidence="6" key="2">
    <citation type="submission" date="2012-11" db="EMBL/GenBank/DDBJ databases">
        <authorList>
            <person name="Kuo A."/>
            <person name="Curtis B.A."/>
            <person name="Tanifuji G."/>
            <person name="Burki F."/>
            <person name="Gruber A."/>
            <person name="Irimia M."/>
            <person name="Maruyama S."/>
            <person name="Arias M.C."/>
            <person name="Ball S.G."/>
            <person name="Gile G.H."/>
            <person name="Hirakawa Y."/>
            <person name="Hopkins J.F."/>
            <person name="Rensing S.A."/>
            <person name="Schmutz J."/>
            <person name="Symeonidi A."/>
            <person name="Elias M."/>
            <person name="Eveleigh R.J."/>
            <person name="Herman E.K."/>
            <person name="Klute M.J."/>
            <person name="Nakayama T."/>
            <person name="Obornik M."/>
            <person name="Reyes-Prieto A."/>
            <person name="Armbrust E.V."/>
            <person name="Aves S.J."/>
            <person name="Beiko R.G."/>
            <person name="Coutinho P."/>
            <person name="Dacks J.B."/>
            <person name="Durnford D.G."/>
            <person name="Fast N.M."/>
            <person name="Green B.R."/>
            <person name="Grisdale C."/>
            <person name="Hempe F."/>
            <person name="Henrissat B."/>
            <person name="Hoppner M.P."/>
            <person name="Ishida K.-I."/>
            <person name="Kim E."/>
            <person name="Koreny L."/>
            <person name="Kroth P.G."/>
            <person name="Liu Y."/>
            <person name="Malik S.-B."/>
            <person name="Maier U.G."/>
            <person name="McRose D."/>
            <person name="Mock T."/>
            <person name="Neilson J.A."/>
            <person name="Onodera N.T."/>
            <person name="Poole A.M."/>
            <person name="Pritham E.J."/>
            <person name="Richards T.A."/>
            <person name="Rocap G."/>
            <person name="Roy S.W."/>
            <person name="Sarai C."/>
            <person name="Schaack S."/>
            <person name="Shirato S."/>
            <person name="Slamovits C.H."/>
            <person name="Spencer D.F."/>
            <person name="Suzuki S."/>
            <person name="Worden A.Z."/>
            <person name="Zauner S."/>
            <person name="Barry K."/>
            <person name="Bell C."/>
            <person name="Bharti A.K."/>
            <person name="Crow J.A."/>
            <person name="Grimwood J."/>
            <person name="Kramer R."/>
            <person name="Lindquist E."/>
            <person name="Lucas S."/>
            <person name="Salamov A."/>
            <person name="McFadden G.I."/>
            <person name="Lane C.E."/>
            <person name="Keeling P.J."/>
            <person name="Gray M.W."/>
            <person name="Grigoriev I.V."/>
            <person name="Archibald J.M."/>
        </authorList>
    </citation>
    <scope>NUCLEOTIDE SEQUENCE</scope>
    <source>
        <strain evidence="6">CCMP2712</strain>
    </source>
</reference>
<keyword evidence="6" id="KW-1185">Reference proteome</keyword>
<dbReference type="GO" id="GO:0006284">
    <property type="term" value="P:base-excision repair"/>
    <property type="evidence" value="ECO:0007669"/>
    <property type="project" value="TreeGrafter"/>
</dbReference>
<reference evidence="6" key="1">
    <citation type="journal article" date="2012" name="Nature">
        <title>Algal genomes reveal evolutionary mosaicism and the fate of nucleomorphs.</title>
        <authorList>
            <consortium name="DOE Joint Genome Institute"/>
            <person name="Curtis B.A."/>
            <person name="Tanifuji G."/>
            <person name="Burki F."/>
            <person name="Gruber A."/>
            <person name="Irimia M."/>
            <person name="Maruyama S."/>
            <person name="Arias M.C."/>
            <person name="Ball S.G."/>
            <person name="Gile G.H."/>
            <person name="Hirakawa Y."/>
            <person name="Hopkins J.F."/>
            <person name="Kuo A."/>
            <person name="Rensing S.A."/>
            <person name="Schmutz J."/>
            <person name="Symeonidi A."/>
            <person name="Elias M."/>
            <person name="Eveleigh R.J."/>
            <person name="Herman E.K."/>
            <person name="Klute M.J."/>
            <person name="Nakayama T."/>
            <person name="Obornik M."/>
            <person name="Reyes-Prieto A."/>
            <person name="Armbrust E.V."/>
            <person name="Aves S.J."/>
            <person name="Beiko R.G."/>
            <person name="Coutinho P."/>
            <person name="Dacks J.B."/>
            <person name="Durnford D.G."/>
            <person name="Fast N.M."/>
            <person name="Green B.R."/>
            <person name="Grisdale C.J."/>
            <person name="Hempel F."/>
            <person name="Henrissat B."/>
            <person name="Hoppner M.P."/>
            <person name="Ishida K."/>
            <person name="Kim E."/>
            <person name="Koreny L."/>
            <person name="Kroth P.G."/>
            <person name="Liu Y."/>
            <person name="Malik S.B."/>
            <person name="Maier U.G."/>
            <person name="McRose D."/>
            <person name="Mock T."/>
            <person name="Neilson J.A."/>
            <person name="Onodera N.T."/>
            <person name="Poole A.M."/>
            <person name="Pritham E.J."/>
            <person name="Richards T.A."/>
            <person name="Rocap G."/>
            <person name="Roy S.W."/>
            <person name="Sarai C."/>
            <person name="Schaack S."/>
            <person name="Shirato S."/>
            <person name="Slamovits C.H."/>
            <person name="Spencer D.F."/>
            <person name="Suzuki S."/>
            <person name="Worden A.Z."/>
            <person name="Zauner S."/>
            <person name="Barry K."/>
            <person name="Bell C."/>
            <person name="Bharti A.K."/>
            <person name="Crow J.A."/>
            <person name="Grimwood J."/>
            <person name="Kramer R."/>
            <person name="Lindquist E."/>
            <person name="Lucas S."/>
            <person name="Salamov A."/>
            <person name="McFadden G.I."/>
            <person name="Lane C.E."/>
            <person name="Keeling P.J."/>
            <person name="Gray M.W."/>
            <person name="Grigoriev I.V."/>
            <person name="Archibald J.M."/>
        </authorList>
    </citation>
    <scope>NUCLEOTIDE SEQUENCE</scope>
    <source>
        <strain evidence="6">CCMP2712</strain>
    </source>
</reference>
<feature type="domain" description="XPA C-terminal" evidence="4">
    <location>
        <begin position="18"/>
        <end position="63"/>
    </location>
</feature>
<dbReference type="SUPFAM" id="SSF46955">
    <property type="entry name" value="Putative DNA-binding domain"/>
    <property type="match status" value="1"/>
</dbReference>
<dbReference type="GO" id="GO:0000110">
    <property type="term" value="C:nucleotide-excision repair factor 1 complex"/>
    <property type="evidence" value="ECO:0007669"/>
    <property type="project" value="TreeGrafter"/>
</dbReference>
<dbReference type="InterPro" id="IPR000465">
    <property type="entry name" value="XPA/RAD14"/>
</dbReference>
<protein>
    <recommendedName>
        <fullName evidence="4">XPA C-terminal domain-containing protein</fullName>
    </recommendedName>
</protein>
<dbReference type="GO" id="GO:1901255">
    <property type="term" value="P:nucleotide-excision repair involved in interstrand cross-link repair"/>
    <property type="evidence" value="ECO:0007669"/>
    <property type="project" value="TreeGrafter"/>
</dbReference>
<dbReference type="PANTHER" id="PTHR10142:SF0">
    <property type="entry name" value="DNA REPAIR PROTEIN COMPLEMENTING XP-A CELLS"/>
    <property type="match status" value="1"/>
</dbReference>
<dbReference type="Pfam" id="PF05181">
    <property type="entry name" value="XPA_C"/>
    <property type="match status" value="1"/>
</dbReference>
<keyword evidence="2" id="KW-0862">Zinc</keyword>
<reference evidence="5" key="3">
    <citation type="submission" date="2016-03" db="UniProtKB">
        <authorList>
            <consortium name="EnsemblProtists"/>
        </authorList>
    </citation>
    <scope>IDENTIFICATION</scope>
</reference>
<comment type="subcellular location">
    <subcellularLocation>
        <location evidence="1">Nucleus</location>
    </subcellularLocation>
</comment>
<evidence type="ECO:0000256" key="2">
    <source>
        <dbReference type="ARBA" id="ARBA00022833"/>
    </source>
</evidence>
<evidence type="ECO:0000313" key="5">
    <source>
        <dbReference type="EnsemblProtists" id="EKX39905"/>
    </source>
</evidence>
<dbReference type="Proteomes" id="UP000011087">
    <property type="component" value="Unassembled WGS sequence"/>
</dbReference>
<name>A0A0C3T7L7_GUITC</name>
<dbReference type="EnsemblProtists" id="EKX39905">
    <property type="protein sequence ID" value="EKX39905"/>
    <property type="gene ID" value="GUITHDRAFT_75956"/>
</dbReference>
<organism evidence="5 6">
    <name type="scientific">Guillardia theta (strain CCMP2712)</name>
    <name type="common">Cryptophyte</name>
    <dbReference type="NCBI Taxonomy" id="905079"/>
    <lineage>
        <taxon>Eukaryota</taxon>
        <taxon>Cryptophyceae</taxon>
        <taxon>Pyrenomonadales</taxon>
        <taxon>Geminigeraceae</taxon>
        <taxon>Guillardia</taxon>
    </lineage>
</organism>
<accession>A0A0C3T7L7</accession>
<dbReference type="AlphaFoldDB" id="A0A0C3T7L7"/>
<dbReference type="InterPro" id="IPR037129">
    <property type="entry name" value="XPA_sf"/>
</dbReference>
<dbReference type="OMA" id="KEGWNDM"/>
<evidence type="ECO:0000256" key="1">
    <source>
        <dbReference type="ARBA" id="ARBA00004123"/>
    </source>
</evidence>
<sequence length="91" mass="10415">MAFGISVCRACIASDEAYKLITKTAAKEEYLLQDADFARLGYITRKNPRKEGWNDMKLYLRAQLRDVSYARFGGEEGLLVRRRMFGAGERS</sequence>